<dbReference type="InterPro" id="IPR036875">
    <property type="entry name" value="Znf_CCHC_sf"/>
</dbReference>
<dbReference type="Gene3D" id="3.30.460.10">
    <property type="entry name" value="Beta Polymerase, domain 2"/>
    <property type="match status" value="1"/>
</dbReference>
<evidence type="ECO:0000256" key="2">
    <source>
        <dbReference type="ARBA" id="ARBA00001946"/>
    </source>
</evidence>
<dbReference type="PANTHER" id="PTHR12271">
    <property type="entry name" value="POLY A POLYMERASE CID PAP -RELATED"/>
    <property type="match status" value="1"/>
</dbReference>
<dbReference type="SUPFAM" id="SSF81301">
    <property type="entry name" value="Nucleotidyltransferase"/>
    <property type="match status" value="1"/>
</dbReference>
<comment type="cofactor">
    <cofactor evidence="2">
        <name>Mg(2+)</name>
        <dbReference type="ChEBI" id="CHEBI:18420"/>
    </cofactor>
</comment>
<dbReference type="GO" id="GO:0031123">
    <property type="term" value="P:RNA 3'-end processing"/>
    <property type="evidence" value="ECO:0007669"/>
    <property type="project" value="TreeGrafter"/>
</dbReference>
<feature type="region of interest" description="Disordered" evidence="7">
    <location>
        <begin position="458"/>
        <end position="511"/>
    </location>
</feature>
<dbReference type="AlphaFoldDB" id="A0AAV5VMM4"/>
<dbReference type="CDD" id="cd05402">
    <property type="entry name" value="NT_PAP_TUTase"/>
    <property type="match status" value="1"/>
</dbReference>
<keyword evidence="6" id="KW-0863">Zinc-finger</keyword>
<dbReference type="InterPro" id="IPR043519">
    <property type="entry name" value="NT_sf"/>
</dbReference>
<feature type="compositionally biased region" description="Basic and acidic residues" evidence="7">
    <location>
        <begin position="494"/>
        <end position="511"/>
    </location>
</feature>
<reference evidence="9" key="1">
    <citation type="submission" date="2023-10" db="EMBL/GenBank/DDBJ databases">
        <title>Genome assembly of Pristionchus species.</title>
        <authorList>
            <person name="Yoshida K."/>
            <person name="Sommer R.J."/>
        </authorList>
    </citation>
    <scope>NUCLEOTIDE SEQUENCE</scope>
    <source>
        <strain evidence="9">RS5133</strain>
    </source>
</reference>
<evidence type="ECO:0000256" key="5">
    <source>
        <dbReference type="ARBA" id="ARBA00022842"/>
    </source>
</evidence>
<evidence type="ECO:0000256" key="1">
    <source>
        <dbReference type="ARBA" id="ARBA00001936"/>
    </source>
</evidence>
<dbReference type="EMBL" id="BTSY01000003">
    <property type="protein sequence ID" value="GMT19649.1"/>
    <property type="molecule type" value="Genomic_DNA"/>
</dbReference>
<evidence type="ECO:0000256" key="7">
    <source>
        <dbReference type="SAM" id="MobiDB-lite"/>
    </source>
</evidence>
<accession>A0AAV5VMM4</accession>
<dbReference type="PANTHER" id="PTHR12271:SF66">
    <property type="entry name" value="TERMINAL URIDYLYLTRANSFERASE TAILOR"/>
    <property type="match status" value="1"/>
</dbReference>
<evidence type="ECO:0000256" key="4">
    <source>
        <dbReference type="ARBA" id="ARBA00022723"/>
    </source>
</evidence>
<dbReference type="GO" id="GO:0019899">
    <property type="term" value="F:enzyme binding"/>
    <property type="evidence" value="ECO:0007669"/>
    <property type="project" value="UniProtKB-ARBA"/>
</dbReference>
<comment type="cofactor">
    <cofactor evidence="1">
        <name>Mn(2+)</name>
        <dbReference type="ChEBI" id="CHEBI:29035"/>
    </cofactor>
</comment>
<evidence type="ECO:0000313" key="10">
    <source>
        <dbReference type="Proteomes" id="UP001432322"/>
    </source>
</evidence>
<name>A0AAV5VMM4_9BILA</name>
<gene>
    <name evidence="9" type="ORF">PFISCL1PPCAC_10946</name>
</gene>
<dbReference type="Pfam" id="PF03828">
    <property type="entry name" value="PAP_assoc"/>
    <property type="match status" value="1"/>
</dbReference>
<keyword evidence="4" id="KW-0479">Metal-binding</keyword>
<dbReference type="InterPro" id="IPR054708">
    <property type="entry name" value="MTPAP-like_central"/>
</dbReference>
<feature type="domain" description="CCHC-type" evidence="8">
    <location>
        <begin position="444"/>
        <end position="458"/>
    </location>
</feature>
<comment type="caution">
    <text evidence="9">The sequence shown here is derived from an EMBL/GenBank/DDBJ whole genome shotgun (WGS) entry which is preliminary data.</text>
</comment>
<proteinExistence type="predicted"/>
<feature type="non-terminal residue" evidence="9">
    <location>
        <position position="511"/>
    </location>
</feature>
<evidence type="ECO:0000256" key="6">
    <source>
        <dbReference type="PROSITE-ProRule" id="PRU00047"/>
    </source>
</evidence>
<keyword evidence="3" id="KW-0808">Transferase</keyword>
<feature type="non-terminal residue" evidence="9">
    <location>
        <position position="1"/>
    </location>
</feature>
<dbReference type="Pfam" id="PF22600">
    <property type="entry name" value="MTPAP-like_central"/>
    <property type="match status" value="1"/>
</dbReference>
<dbReference type="InterPro" id="IPR001878">
    <property type="entry name" value="Znf_CCHC"/>
</dbReference>
<evidence type="ECO:0000256" key="3">
    <source>
        <dbReference type="ARBA" id="ARBA00022679"/>
    </source>
</evidence>
<dbReference type="GO" id="GO:1990817">
    <property type="term" value="F:poly(A) RNA polymerase activity"/>
    <property type="evidence" value="ECO:0007669"/>
    <property type="project" value="UniProtKB-ARBA"/>
</dbReference>
<dbReference type="SUPFAM" id="SSF81631">
    <property type="entry name" value="PAP/OAS1 substrate-binding domain"/>
    <property type="match status" value="1"/>
</dbReference>
<keyword evidence="10" id="KW-1185">Reference proteome</keyword>
<feature type="compositionally biased region" description="Gly residues" evidence="7">
    <location>
        <begin position="465"/>
        <end position="485"/>
    </location>
</feature>
<protein>
    <recommendedName>
        <fullName evidence="8">CCHC-type domain-containing protein</fullName>
    </recommendedName>
</protein>
<keyword evidence="5" id="KW-0460">Magnesium</keyword>
<organism evidence="9 10">
    <name type="scientific">Pristionchus fissidentatus</name>
    <dbReference type="NCBI Taxonomy" id="1538716"/>
    <lineage>
        <taxon>Eukaryota</taxon>
        <taxon>Metazoa</taxon>
        <taxon>Ecdysozoa</taxon>
        <taxon>Nematoda</taxon>
        <taxon>Chromadorea</taxon>
        <taxon>Rhabditida</taxon>
        <taxon>Rhabditina</taxon>
        <taxon>Diplogasteromorpha</taxon>
        <taxon>Diplogasteroidea</taxon>
        <taxon>Neodiplogasteridae</taxon>
        <taxon>Pristionchus</taxon>
    </lineage>
</organism>
<evidence type="ECO:0000259" key="8">
    <source>
        <dbReference type="PROSITE" id="PS50158"/>
    </source>
</evidence>
<dbReference type="InterPro" id="IPR002058">
    <property type="entry name" value="PAP_assoc"/>
</dbReference>
<keyword evidence="6" id="KW-0862">Zinc</keyword>
<evidence type="ECO:0000313" key="9">
    <source>
        <dbReference type="EMBL" id="GMT19649.1"/>
    </source>
</evidence>
<dbReference type="SMART" id="SM00343">
    <property type="entry name" value="ZnF_C2HC"/>
    <property type="match status" value="2"/>
</dbReference>
<dbReference type="GO" id="GO:0050265">
    <property type="term" value="F:RNA uridylyltransferase activity"/>
    <property type="evidence" value="ECO:0007669"/>
    <property type="project" value="TreeGrafter"/>
</dbReference>
<sequence length="511" mass="58832">LQPTFEELYITLKEFDAEKVAAALESLKEDDFEYSFDSLALTAGFRCDLHCTACDSTKHLFDACPQLKIPPIRDISRADWPSFYIREIDRIIDKIYDNEKISKNRRKDLDDVKSKLEKGISKKIKHDFRLDAFGSSENGFGSNRSDFDVCFRFDKEYEENHEVRLDTIKNIENALKWARFEKVMAITTAKVPIVKFTLRTGSGEIDGDISYYNELALHNTRLLSRYCSWTKDNLLAKLGMYIKRWAKQCEIGDASKGSLSSYAYIILMIHFLQRLQPAPLLPVLQEMGEKQEIKVDGWDVYFCDDEPKLDWSSCNLSVGELFLQFIEYFAKFDWHNQVVQIRQERTLTKIERGWRKQMCIEDPFDLDHNLASGISNRMYAFIMKSFVTSREVFFTLRERDIFTKQFGGDKSNIEIGDDFIARYGNSLLSRCRMSIGGAPRDRLCFKCGRLGHFSDLCPTQRTGTGNNGGGRGGGAPHKGGRGGGETGRKRNRDAKKERLARNREVYEATKK</sequence>
<dbReference type="Gene3D" id="1.10.1410.10">
    <property type="match status" value="1"/>
</dbReference>
<dbReference type="Proteomes" id="UP001432322">
    <property type="component" value="Unassembled WGS sequence"/>
</dbReference>
<dbReference type="GO" id="GO:0008270">
    <property type="term" value="F:zinc ion binding"/>
    <property type="evidence" value="ECO:0007669"/>
    <property type="project" value="UniProtKB-KW"/>
</dbReference>
<dbReference type="PROSITE" id="PS50158">
    <property type="entry name" value="ZF_CCHC"/>
    <property type="match status" value="1"/>
</dbReference>
<dbReference type="GO" id="GO:0003676">
    <property type="term" value="F:nucleic acid binding"/>
    <property type="evidence" value="ECO:0007669"/>
    <property type="project" value="InterPro"/>
</dbReference>
<dbReference type="SUPFAM" id="SSF57756">
    <property type="entry name" value="Retrovirus zinc finger-like domains"/>
    <property type="match status" value="1"/>
</dbReference>